<comment type="caution">
    <text evidence="2">The sequence shown here is derived from an EMBL/GenBank/DDBJ whole genome shotgun (WGS) entry which is preliminary data.</text>
</comment>
<gene>
    <name evidence="2" type="ORF">ILUMI_14983</name>
</gene>
<evidence type="ECO:0000313" key="2">
    <source>
        <dbReference type="EMBL" id="KAF2891190.1"/>
    </source>
</evidence>
<name>A0A8K0CXI8_IGNLU</name>
<keyword evidence="3" id="KW-1185">Reference proteome</keyword>
<accession>A0A8K0CXI8</accession>
<dbReference type="AlphaFoldDB" id="A0A8K0CXI8"/>
<proteinExistence type="predicted"/>
<dbReference type="InterPro" id="IPR025398">
    <property type="entry name" value="DUF4371"/>
</dbReference>
<dbReference type="PANTHER" id="PTHR45749">
    <property type="match status" value="1"/>
</dbReference>
<evidence type="ECO:0000313" key="3">
    <source>
        <dbReference type="Proteomes" id="UP000801492"/>
    </source>
</evidence>
<organism evidence="2 3">
    <name type="scientific">Ignelater luminosus</name>
    <name type="common">Cucubano</name>
    <name type="synonym">Pyrophorus luminosus</name>
    <dbReference type="NCBI Taxonomy" id="2038154"/>
    <lineage>
        <taxon>Eukaryota</taxon>
        <taxon>Metazoa</taxon>
        <taxon>Ecdysozoa</taxon>
        <taxon>Arthropoda</taxon>
        <taxon>Hexapoda</taxon>
        <taxon>Insecta</taxon>
        <taxon>Pterygota</taxon>
        <taxon>Neoptera</taxon>
        <taxon>Endopterygota</taxon>
        <taxon>Coleoptera</taxon>
        <taxon>Polyphaga</taxon>
        <taxon>Elateriformia</taxon>
        <taxon>Elateroidea</taxon>
        <taxon>Elateridae</taxon>
        <taxon>Agrypninae</taxon>
        <taxon>Pyrophorini</taxon>
        <taxon>Ignelater</taxon>
    </lineage>
</organism>
<sequence length="176" mass="20033">MNNFRNLQKRHEAFSTHVTASVSLITFGKARINCCLSQAFKESVDKFNENVKTNRHIVNRLIDAVCYLGMQKLTFRGHDESADSRNRGNYAELLYLLAQQDERLNNHLQTSTVFSGMSNDIQNDLIDAISSLIIEAIKKKITDTFFVAIIMDETTDIFNKSQLSTVCRYITTDGKV</sequence>
<reference evidence="2" key="1">
    <citation type="submission" date="2019-08" db="EMBL/GenBank/DDBJ databases">
        <title>The genome of the North American firefly Photinus pyralis.</title>
        <authorList>
            <consortium name="Photinus pyralis genome working group"/>
            <person name="Fallon T.R."/>
            <person name="Sander Lower S.E."/>
            <person name="Weng J.-K."/>
        </authorList>
    </citation>
    <scope>NUCLEOTIDE SEQUENCE</scope>
    <source>
        <strain evidence="2">TRF0915ILg1</strain>
        <tissue evidence="2">Whole body</tissue>
    </source>
</reference>
<dbReference type="OrthoDB" id="8196265at2759"/>
<evidence type="ECO:0000259" key="1">
    <source>
        <dbReference type="Pfam" id="PF14291"/>
    </source>
</evidence>
<feature type="domain" description="DUF4371" evidence="1">
    <location>
        <begin position="37"/>
        <end position="174"/>
    </location>
</feature>
<dbReference type="PANTHER" id="PTHR45749:SF28">
    <property type="entry name" value="ZINC FINGER MYM-TYPE PROTEIN 1-LIKE-RELATED"/>
    <property type="match status" value="1"/>
</dbReference>
<dbReference type="Pfam" id="PF14291">
    <property type="entry name" value="DUF4371"/>
    <property type="match status" value="1"/>
</dbReference>
<dbReference type="Proteomes" id="UP000801492">
    <property type="component" value="Unassembled WGS sequence"/>
</dbReference>
<dbReference type="EMBL" id="VTPC01037139">
    <property type="protein sequence ID" value="KAF2891190.1"/>
    <property type="molecule type" value="Genomic_DNA"/>
</dbReference>
<protein>
    <recommendedName>
        <fullName evidence="1">DUF4371 domain-containing protein</fullName>
    </recommendedName>
</protein>